<dbReference type="GO" id="GO:0016787">
    <property type="term" value="F:hydrolase activity"/>
    <property type="evidence" value="ECO:0007669"/>
    <property type="project" value="UniProtKB-KW"/>
</dbReference>
<name>W2RUC3_CYPE1</name>
<evidence type="ECO:0000259" key="4">
    <source>
        <dbReference type="Pfam" id="PF01425"/>
    </source>
</evidence>
<dbReference type="Proteomes" id="UP000030752">
    <property type="component" value="Unassembled WGS sequence"/>
</dbReference>
<dbReference type="Pfam" id="PF01425">
    <property type="entry name" value="Amidase"/>
    <property type="match status" value="1"/>
</dbReference>
<comment type="similarity">
    <text evidence="1">Belongs to the amidase family.</text>
</comment>
<proteinExistence type="inferred from homology"/>
<dbReference type="HOGENOM" id="CLU_009600_9_2_1"/>
<dbReference type="OrthoDB" id="6428749at2759"/>
<gene>
    <name evidence="5" type="ORF">HMPREF1541_04317</name>
</gene>
<dbReference type="InterPro" id="IPR036928">
    <property type="entry name" value="AS_sf"/>
</dbReference>
<dbReference type="InterPro" id="IPR023631">
    <property type="entry name" value="Amidase_dom"/>
</dbReference>
<protein>
    <recommendedName>
        <fullName evidence="4">Amidase domain-containing protein</fullName>
    </recommendedName>
</protein>
<evidence type="ECO:0000256" key="3">
    <source>
        <dbReference type="PIRSR" id="PIRSR001221-1"/>
    </source>
</evidence>
<keyword evidence="6" id="KW-1185">Reference proteome</keyword>
<evidence type="ECO:0000256" key="2">
    <source>
        <dbReference type="ARBA" id="ARBA00022801"/>
    </source>
</evidence>
<organism evidence="5 6">
    <name type="scientific">Cyphellophora europaea (strain CBS 101466)</name>
    <name type="common">Phialophora europaea</name>
    <dbReference type="NCBI Taxonomy" id="1220924"/>
    <lineage>
        <taxon>Eukaryota</taxon>
        <taxon>Fungi</taxon>
        <taxon>Dikarya</taxon>
        <taxon>Ascomycota</taxon>
        <taxon>Pezizomycotina</taxon>
        <taxon>Eurotiomycetes</taxon>
        <taxon>Chaetothyriomycetidae</taxon>
        <taxon>Chaetothyriales</taxon>
        <taxon>Cyphellophoraceae</taxon>
        <taxon>Cyphellophora</taxon>
    </lineage>
</organism>
<keyword evidence="2" id="KW-0378">Hydrolase</keyword>
<accession>W2RUC3</accession>
<dbReference type="RefSeq" id="XP_008716885.1">
    <property type="nucleotide sequence ID" value="XM_008718663.1"/>
</dbReference>
<dbReference type="eggNOG" id="KOG1212">
    <property type="taxonomic scope" value="Eukaryota"/>
</dbReference>
<feature type="domain" description="Amidase" evidence="4">
    <location>
        <begin position="74"/>
        <end position="534"/>
    </location>
</feature>
<evidence type="ECO:0000313" key="6">
    <source>
        <dbReference type="Proteomes" id="UP000030752"/>
    </source>
</evidence>
<dbReference type="InParanoid" id="W2RUC3"/>
<dbReference type="PANTHER" id="PTHR46072">
    <property type="entry name" value="AMIDASE-RELATED-RELATED"/>
    <property type="match status" value="1"/>
</dbReference>
<feature type="active site" description="Charge relay system" evidence="3">
    <location>
        <position position="205"/>
    </location>
</feature>
<dbReference type="SUPFAM" id="SSF75304">
    <property type="entry name" value="Amidase signature (AS) enzymes"/>
    <property type="match status" value="1"/>
</dbReference>
<dbReference type="Gene3D" id="3.90.1300.10">
    <property type="entry name" value="Amidase signature (AS) domain"/>
    <property type="match status" value="1"/>
</dbReference>
<evidence type="ECO:0000256" key="1">
    <source>
        <dbReference type="ARBA" id="ARBA00009199"/>
    </source>
</evidence>
<dbReference type="VEuPathDB" id="FungiDB:HMPREF1541_04317"/>
<feature type="active site" description="Charge relay system" evidence="3">
    <location>
        <position position="130"/>
    </location>
</feature>
<dbReference type="PIRSF" id="PIRSF001221">
    <property type="entry name" value="Amidase_fungi"/>
    <property type="match status" value="1"/>
</dbReference>
<dbReference type="AlphaFoldDB" id="W2RUC3"/>
<sequence>MAPWQEIAATRQTAVLDSIPTKWRLPSKPDTSTKNVQHIPRTCGLITPDQLHITEQTTVELAAQLSRGKLTSVEVTEAFCARAAVAHQCVNCLTGFYYEEAMGKAAEADAILKETRKPVGPLHGVPIAIKDIFNIKGKRGTMGLVAWQDKEWGVDASIVTLLKAAGAIQFASTTMPQGGMMLQTVSPLWGRTLNPFNTDFAAGGSSGGDGTLLALRGSPFCPSTDIGGSIRAPAAFNGLYGIRPTADRIPKFGMISTAPGQTSIKVSCGPNCHSVGDLKLVTKLLFSHTDYIGFDPTAVPLPWKEVQSKQKLVLGMLKTDGVVTPQPPILRALAEVAEKLKAAGHEVVEIEPPIDLWEAALVTWKLYFQTGATELRALVSSADEPLEPQLAWYLDTFAIKELTVPELFQTNLKQAAIKRHFADFWAYTKQLTWNGSPIDGLICPSAPSASYPHDFPVWWGYFSIWNLLDYPSAILPLKDFSISEEKDPKDTFYNPIETNPFDKMNADIYNPKLWAGMPVSIQIVQQQFADEELLSVTEVVDKVVNSS</sequence>
<evidence type="ECO:0000313" key="5">
    <source>
        <dbReference type="EMBL" id="ETN40042.1"/>
    </source>
</evidence>
<dbReference type="EMBL" id="KB822720">
    <property type="protein sequence ID" value="ETN40042.1"/>
    <property type="molecule type" value="Genomic_DNA"/>
</dbReference>
<dbReference type="GeneID" id="19971656"/>
<feature type="active site" description="Acyl-ester intermediate" evidence="3">
    <location>
        <position position="229"/>
    </location>
</feature>
<dbReference type="STRING" id="1220924.W2RUC3"/>
<reference evidence="5 6" key="1">
    <citation type="submission" date="2013-03" db="EMBL/GenBank/DDBJ databases">
        <title>The Genome Sequence of Phialophora europaea CBS 101466.</title>
        <authorList>
            <consortium name="The Broad Institute Genomics Platform"/>
            <person name="Cuomo C."/>
            <person name="de Hoog S."/>
            <person name="Gorbushina A."/>
            <person name="Walker B."/>
            <person name="Young S.K."/>
            <person name="Zeng Q."/>
            <person name="Gargeya S."/>
            <person name="Fitzgerald M."/>
            <person name="Haas B."/>
            <person name="Abouelleil A."/>
            <person name="Allen A.W."/>
            <person name="Alvarado L."/>
            <person name="Arachchi H.M."/>
            <person name="Berlin A.M."/>
            <person name="Chapman S.B."/>
            <person name="Gainer-Dewar J."/>
            <person name="Goldberg J."/>
            <person name="Griggs A."/>
            <person name="Gujja S."/>
            <person name="Hansen M."/>
            <person name="Howarth C."/>
            <person name="Imamovic A."/>
            <person name="Ireland A."/>
            <person name="Larimer J."/>
            <person name="McCowan C."/>
            <person name="Murphy C."/>
            <person name="Pearson M."/>
            <person name="Poon T.W."/>
            <person name="Priest M."/>
            <person name="Roberts A."/>
            <person name="Saif S."/>
            <person name="Shea T."/>
            <person name="Sisk P."/>
            <person name="Sykes S."/>
            <person name="Wortman J."/>
            <person name="Nusbaum C."/>
            <person name="Birren B."/>
        </authorList>
    </citation>
    <scope>NUCLEOTIDE SEQUENCE [LARGE SCALE GENOMIC DNA]</scope>
    <source>
        <strain evidence="5 6">CBS 101466</strain>
    </source>
</reference>